<protein>
    <recommendedName>
        <fullName evidence="3">Anaphase-promoting complex subunit 4 WD40 domain-containing protein</fullName>
    </recommendedName>
</protein>
<dbReference type="Proteomes" id="UP000030655">
    <property type="component" value="Unassembled WGS sequence"/>
</dbReference>
<accession>A0A059F3G0</accession>
<dbReference type="InterPro" id="IPR015943">
    <property type="entry name" value="WD40/YVTN_repeat-like_dom_sf"/>
</dbReference>
<evidence type="ECO:0000313" key="1">
    <source>
        <dbReference type="EMBL" id="KCZ81823.1"/>
    </source>
</evidence>
<dbReference type="VEuPathDB" id="MicrosporidiaDB:H312_00722"/>
<evidence type="ECO:0000313" key="2">
    <source>
        <dbReference type="Proteomes" id="UP000030655"/>
    </source>
</evidence>
<dbReference type="InterPro" id="IPR036322">
    <property type="entry name" value="WD40_repeat_dom_sf"/>
</dbReference>
<evidence type="ECO:0008006" key="3">
    <source>
        <dbReference type="Google" id="ProtNLM"/>
    </source>
</evidence>
<dbReference type="HOGENOM" id="CLU_612455_0_0_1"/>
<name>A0A059F3G0_9MICR</name>
<organism evidence="1 2">
    <name type="scientific">Anncaliia algerae PRA339</name>
    <dbReference type="NCBI Taxonomy" id="1288291"/>
    <lineage>
        <taxon>Eukaryota</taxon>
        <taxon>Fungi</taxon>
        <taxon>Fungi incertae sedis</taxon>
        <taxon>Microsporidia</taxon>
        <taxon>Tubulinosematoidea</taxon>
        <taxon>Tubulinosematidae</taxon>
        <taxon>Anncaliia</taxon>
    </lineage>
</organism>
<dbReference type="AlphaFoldDB" id="A0A059F3G0"/>
<reference evidence="1 2" key="2">
    <citation type="submission" date="2014-03" db="EMBL/GenBank/DDBJ databases">
        <title>The Genome Sequence of Anncaliia algerae insect isolate PRA339.</title>
        <authorList>
            <consortium name="The Broad Institute Genome Sequencing Platform"/>
            <consortium name="The Broad Institute Genome Sequencing Center for Infectious Disease"/>
            <person name="Cuomo C."/>
            <person name="Becnel J."/>
            <person name="Sanscrainte N."/>
            <person name="Walker B."/>
            <person name="Young S.K."/>
            <person name="Zeng Q."/>
            <person name="Gargeya S."/>
            <person name="Fitzgerald M."/>
            <person name="Haas B."/>
            <person name="Abouelleil A."/>
            <person name="Alvarado L."/>
            <person name="Arachchi H.M."/>
            <person name="Berlin A.M."/>
            <person name="Chapman S.B."/>
            <person name="Dewar J."/>
            <person name="Goldberg J."/>
            <person name="Griggs A."/>
            <person name="Gujja S."/>
            <person name="Hansen M."/>
            <person name="Howarth C."/>
            <person name="Imamovic A."/>
            <person name="Larimer J."/>
            <person name="McCowan C."/>
            <person name="Murphy C."/>
            <person name="Neiman D."/>
            <person name="Pearson M."/>
            <person name="Priest M."/>
            <person name="Roberts A."/>
            <person name="Saif S."/>
            <person name="Shea T."/>
            <person name="Sisk P."/>
            <person name="Sykes S."/>
            <person name="Wortman J."/>
            <person name="Nusbaum C."/>
            <person name="Birren B."/>
        </authorList>
    </citation>
    <scope>NUCLEOTIDE SEQUENCE [LARGE SCALE GENOMIC DNA]</scope>
    <source>
        <strain evidence="1 2">PRA339</strain>
    </source>
</reference>
<sequence length="447" mass="53111">MDNIVMNEVIKSYSLQIEDYGSILLPHKVLKHLKTNDFVYFLSEEASLYSYDLNTKEILSIHRNCSTFDVSFDNKLAIGTVNGKIFIKDNDKFINYHWHSSSIITIKFNSCGNMVFSTSLKDVVHVYYLNTNTYKLIDTFVNINVINLREEYIEFMNENILINYNPRLETLSYKLINIKHYFIIEQNVKERVVKNKERYSDNFIRTKGIFPEVKDNKYICLENIKKTKELITYTNNYLIIYNLTDKTIRSKRIEIENVFVNNFIIIKNKNKVKIFDYNLSLIKEKEITENNYKNIIYLNNKLYFLKENILLEERITNLKVINDKVNEIFYYSDDLCILQNDSIKLMQKNEILLQMHKIKKVKIRENYLIFYDGNNVLVYKNDKEIDRIECTDLLDYDYDNGIIILKKENESKVLVKNNESFICPLNVVSLLSKDSVLLDDGTIHYLE</sequence>
<keyword evidence="2" id="KW-1185">Reference proteome</keyword>
<dbReference type="EMBL" id="KK365136">
    <property type="protein sequence ID" value="KCZ81823.1"/>
    <property type="molecule type" value="Genomic_DNA"/>
</dbReference>
<gene>
    <name evidence="1" type="ORF">H312_00722</name>
</gene>
<dbReference type="SUPFAM" id="SSF50978">
    <property type="entry name" value="WD40 repeat-like"/>
    <property type="match status" value="1"/>
</dbReference>
<dbReference type="OrthoDB" id="10398631at2759"/>
<dbReference type="Gene3D" id="2.130.10.10">
    <property type="entry name" value="YVTN repeat-like/Quinoprotein amine dehydrogenase"/>
    <property type="match status" value="1"/>
</dbReference>
<proteinExistence type="predicted"/>
<reference evidence="2" key="1">
    <citation type="submission" date="2013-02" db="EMBL/GenBank/DDBJ databases">
        <authorList>
            <consortium name="The Broad Institute Genome Sequencing Platform"/>
            <person name="Cuomo C."/>
            <person name="Becnel J."/>
            <person name="Sanscrainte N."/>
            <person name="Walker B."/>
            <person name="Young S.K."/>
            <person name="Zeng Q."/>
            <person name="Gargeya S."/>
            <person name="Fitzgerald M."/>
            <person name="Haas B."/>
            <person name="Abouelleil A."/>
            <person name="Alvarado L."/>
            <person name="Arachchi H.M."/>
            <person name="Berlin A.M."/>
            <person name="Chapman S.B."/>
            <person name="Dewar J."/>
            <person name="Goldberg J."/>
            <person name="Griggs A."/>
            <person name="Gujja S."/>
            <person name="Hansen M."/>
            <person name="Howarth C."/>
            <person name="Imamovic A."/>
            <person name="Larimer J."/>
            <person name="McCowan C."/>
            <person name="Murphy C."/>
            <person name="Neiman D."/>
            <person name="Pearson M."/>
            <person name="Priest M."/>
            <person name="Roberts A."/>
            <person name="Saif S."/>
            <person name="Shea T."/>
            <person name="Sisk P."/>
            <person name="Sykes S."/>
            <person name="Wortman J."/>
            <person name="Nusbaum C."/>
            <person name="Birren B."/>
        </authorList>
    </citation>
    <scope>NUCLEOTIDE SEQUENCE [LARGE SCALE GENOMIC DNA]</scope>
    <source>
        <strain evidence="2">PRA339</strain>
    </source>
</reference>